<evidence type="ECO:0000313" key="3">
    <source>
        <dbReference type="RefSeq" id="XP_021846937.2"/>
    </source>
</evidence>
<feature type="compositionally biased region" description="Polar residues" evidence="1">
    <location>
        <begin position="1"/>
        <end position="25"/>
    </location>
</feature>
<name>A0A9R0ID35_SPIOL</name>
<feature type="compositionally biased region" description="Low complexity" evidence="1">
    <location>
        <begin position="44"/>
        <end position="60"/>
    </location>
</feature>
<dbReference type="GeneID" id="110786683"/>
<dbReference type="Proteomes" id="UP000813463">
    <property type="component" value="Chromosome 1"/>
</dbReference>
<feature type="compositionally biased region" description="Pro residues" evidence="1">
    <location>
        <begin position="155"/>
        <end position="167"/>
    </location>
</feature>
<sequence>MMYQTISPDNLGSSSVRKPNTNNFKSSKEDHHQNGGENGRIAGSSSAANVTPATTTTITSFDGNGLMHKSPPRNPHPQQQQQDNHHHHLHHSASSSSAVHQNHESSSACGGGGSSGDMLLQWGQNKRSRCSRTEGRSMVSVVLEKHHSSNNNHIMPPPHPHPLPLQNPNPSSLPSTSGNNGTRTGVSTRVRPHGSCTPSSTKNRNLVDQMGTNSASPSRNGGVSSSSSRLVSRSTVVGKRSPSCIEKNDKKVGVIRKVKSDDSLAPPPTSNGINHVEHEHGGGAAAMVRSPVTDAEKGGGSEVVEWPRIFLSLSRKEKEDDFYAMKGTKLPHRPKKRPKAVERGLQYCFPGVWLSDLTRARYEVRERKSTKKPKRRGLKGLENMESESEE</sequence>
<gene>
    <name evidence="3" type="primary">LOC110786683</name>
</gene>
<reference evidence="3" key="2">
    <citation type="submission" date="2025-08" db="UniProtKB">
        <authorList>
            <consortium name="RefSeq"/>
        </authorList>
    </citation>
    <scope>IDENTIFICATION</scope>
    <source>
        <tissue evidence="3">Leaf</tissue>
    </source>
</reference>
<proteinExistence type="predicted"/>
<feature type="region of interest" description="Disordered" evidence="1">
    <location>
        <begin position="148"/>
        <end position="250"/>
    </location>
</feature>
<dbReference type="AlphaFoldDB" id="A0A9R0ID35"/>
<dbReference type="KEGG" id="soe:110786683"/>
<evidence type="ECO:0000256" key="1">
    <source>
        <dbReference type="SAM" id="MobiDB-lite"/>
    </source>
</evidence>
<feature type="compositionally biased region" description="Low complexity" evidence="1">
    <location>
        <begin position="214"/>
        <end position="238"/>
    </location>
</feature>
<feature type="compositionally biased region" description="Polar residues" evidence="1">
    <location>
        <begin position="176"/>
        <end position="187"/>
    </location>
</feature>
<protein>
    <recommendedName>
        <fullName evidence="4">DUF1639 domain-containing protein</fullName>
    </recommendedName>
</protein>
<accession>A0A9R0ID35</accession>
<evidence type="ECO:0000313" key="2">
    <source>
        <dbReference type="Proteomes" id="UP000813463"/>
    </source>
</evidence>
<feature type="region of interest" description="Disordered" evidence="1">
    <location>
        <begin position="1"/>
        <end position="113"/>
    </location>
</feature>
<feature type="region of interest" description="Disordered" evidence="1">
    <location>
        <begin position="365"/>
        <end position="390"/>
    </location>
</feature>
<reference evidence="2" key="1">
    <citation type="journal article" date="2021" name="Nat. Commun.">
        <title>Genomic analyses provide insights into spinach domestication and the genetic basis of agronomic traits.</title>
        <authorList>
            <person name="Cai X."/>
            <person name="Sun X."/>
            <person name="Xu C."/>
            <person name="Sun H."/>
            <person name="Wang X."/>
            <person name="Ge C."/>
            <person name="Zhang Z."/>
            <person name="Wang Q."/>
            <person name="Fei Z."/>
            <person name="Jiao C."/>
            <person name="Wang Q."/>
        </authorList>
    </citation>
    <scope>NUCLEOTIDE SEQUENCE [LARGE SCALE GENOMIC DNA]</scope>
    <source>
        <strain evidence="2">cv. Varoflay</strain>
    </source>
</reference>
<dbReference type="InterPro" id="IPR012438">
    <property type="entry name" value="DUF1639"/>
</dbReference>
<feature type="compositionally biased region" description="Polar residues" evidence="1">
    <location>
        <begin position="196"/>
        <end position="213"/>
    </location>
</feature>
<feature type="compositionally biased region" description="Basic residues" evidence="1">
    <location>
        <begin position="368"/>
        <end position="378"/>
    </location>
</feature>
<dbReference type="PANTHER" id="PTHR33130:SF33">
    <property type="entry name" value="PUTATIVE (DUF1639)-RELATED"/>
    <property type="match status" value="1"/>
</dbReference>
<dbReference type="RefSeq" id="XP_021846937.2">
    <property type="nucleotide sequence ID" value="XM_021991245.2"/>
</dbReference>
<dbReference type="PANTHER" id="PTHR33130">
    <property type="entry name" value="PUTATIVE (DUF1639)-RELATED"/>
    <property type="match status" value="1"/>
</dbReference>
<organism evidence="2 3">
    <name type="scientific">Spinacia oleracea</name>
    <name type="common">Spinach</name>
    <dbReference type="NCBI Taxonomy" id="3562"/>
    <lineage>
        <taxon>Eukaryota</taxon>
        <taxon>Viridiplantae</taxon>
        <taxon>Streptophyta</taxon>
        <taxon>Embryophyta</taxon>
        <taxon>Tracheophyta</taxon>
        <taxon>Spermatophyta</taxon>
        <taxon>Magnoliopsida</taxon>
        <taxon>eudicotyledons</taxon>
        <taxon>Gunneridae</taxon>
        <taxon>Pentapetalae</taxon>
        <taxon>Caryophyllales</taxon>
        <taxon>Chenopodiaceae</taxon>
        <taxon>Chenopodioideae</taxon>
        <taxon>Anserineae</taxon>
        <taxon>Spinacia</taxon>
    </lineage>
</organism>
<dbReference type="Pfam" id="PF07797">
    <property type="entry name" value="DUF1639"/>
    <property type="match status" value="1"/>
</dbReference>
<evidence type="ECO:0008006" key="4">
    <source>
        <dbReference type="Google" id="ProtNLM"/>
    </source>
</evidence>
<feature type="compositionally biased region" description="Low complexity" evidence="1">
    <location>
        <begin position="92"/>
        <end position="108"/>
    </location>
</feature>
<keyword evidence="2" id="KW-1185">Reference proteome</keyword>